<dbReference type="AlphaFoldDB" id="A0A0A9FB08"/>
<organism evidence="2">
    <name type="scientific">Arundo donax</name>
    <name type="common">Giant reed</name>
    <name type="synonym">Donax arundinaceus</name>
    <dbReference type="NCBI Taxonomy" id="35708"/>
    <lineage>
        <taxon>Eukaryota</taxon>
        <taxon>Viridiplantae</taxon>
        <taxon>Streptophyta</taxon>
        <taxon>Embryophyta</taxon>
        <taxon>Tracheophyta</taxon>
        <taxon>Spermatophyta</taxon>
        <taxon>Magnoliopsida</taxon>
        <taxon>Liliopsida</taxon>
        <taxon>Poales</taxon>
        <taxon>Poaceae</taxon>
        <taxon>PACMAD clade</taxon>
        <taxon>Arundinoideae</taxon>
        <taxon>Arundineae</taxon>
        <taxon>Arundo</taxon>
    </lineage>
</organism>
<reference evidence="2" key="1">
    <citation type="submission" date="2014-09" db="EMBL/GenBank/DDBJ databases">
        <authorList>
            <person name="Magalhaes I.L.F."/>
            <person name="Oliveira U."/>
            <person name="Santos F.R."/>
            <person name="Vidigal T.H.D.A."/>
            <person name="Brescovit A.D."/>
            <person name="Santos A.J."/>
        </authorList>
    </citation>
    <scope>NUCLEOTIDE SEQUENCE</scope>
    <source>
        <tissue evidence="2">Shoot tissue taken approximately 20 cm above the soil surface</tissue>
    </source>
</reference>
<feature type="compositionally biased region" description="Polar residues" evidence="1">
    <location>
        <begin position="46"/>
        <end position="62"/>
    </location>
</feature>
<name>A0A0A9FB08_ARUDO</name>
<dbReference type="EMBL" id="GBRH01192448">
    <property type="protein sequence ID" value="JAE05448.1"/>
    <property type="molecule type" value="Transcribed_RNA"/>
</dbReference>
<protein>
    <submittedName>
        <fullName evidence="2">Uncharacterized protein</fullName>
    </submittedName>
</protein>
<reference evidence="2" key="2">
    <citation type="journal article" date="2015" name="Data Brief">
        <title>Shoot transcriptome of the giant reed, Arundo donax.</title>
        <authorList>
            <person name="Barrero R.A."/>
            <person name="Guerrero F.D."/>
            <person name="Moolhuijzen P."/>
            <person name="Goolsby J.A."/>
            <person name="Tidwell J."/>
            <person name="Bellgard S.E."/>
            <person name="Bellgard M.I."/>
        </authorList>
    </citation>
    <scope>NUCLEOTIDE SEQUENCE</scope>
    <source>
        <tissue evidence="2">Shoot tissue taken approximately 20 cm above the soil surface</tissue>
    </source>
</reference>
<proteinExistence type="predicted"/>
<evidence type="ECO:0000256" key="1">
    <source>
        <dbReference type="SAM" id="MobiDB-lite"/>
    </source>
</evidence>
<accession>A0A0A9FB08</accession>
<sequence>MERRIPSRFFRISSRRLLQERPSKPSQNSPKEFPKETATPLLPSPRATNQSRTGEAKSQLSTCCLGEGLGRR</sequence>
<feature type="region of interest" description="Disordered" evidence="1">
    <location>
        <begin position="1"/>
        <end position="72"/>
    </location>
</feature>
<evidence type="ECO:0000313" key="2">
    <source>
        <dbReference type="EMBL" id="JAE05448.1"/>
    </source>
</evidence>
<feature type="compositionally biased region" description="Low complexity" evidence="1">
    <location>
        <begin position="7"/>
        <end position="16"/>
    </location>
</feature>